<dbReference type="InterPro" id="IPR050090">
    <property type="entry name" value="Tyrosine_recombinase_XerCD"/>
</dbReference>
<dbReference type="AlphaFoldDB" id="L9UBB0"/>
<sequence>MEENAMNVSTEISCTPTPWNKGKLVGQKAPLRLRDIRAIRVRLQLAKKTRDLALFNLAIDSKLRGCDLVNLRVRDIAHGACISPRAIVMQQKTHRPVKFEITEQTRITIIDWIQLAQLRSEDFLFPSRINSTKHLSTRQYASIVKAWVTEIGLDASIYGTHTMRRTKASLIYRRTKNLRAIQLLLGHTKLESTVRYLGIEVDDALEMAEQTEV</sequence>
<organism evidence="4 5">
    <name type="scientific">Vreelandella titanicae BH1</name>
    <dbReference type="NCBI Taxonomy" id="1204738"/>
    <lineage>
        <taxon>Bacteria</taxon>
        <taxon>Pseudomonadati</taxon>
        <taxon>Pseudomonadota</taxon>
        <taxon>Gammaproteobacteria</taxon>
        <taxon>Oceanospirillales</taxon>
        <taxon>Halomonadaceae</taxon>
        <taxon>Vreelandella</taxon>
    </lineage>
</organism>
<dbReference type="PANTHER" id="PTHR30349:SF82">
    <property type="entry name" value="INTEGRASE_RECOMBINASE YOEC-RELATED"/>
    <property type="match status" value="1"/>
</dbReference>
<name>L9UBB0_9GAMM</name>
<comment type="caution">
    <text evidence="4">The sequence shown here is derived from an EMBL/GenBank/DDBJ whole genome shotgun (WGS) entry which is preliminary data.</text>
</comment>
<keyword evidence="2" id="KW-0233">DNA recombination</keyword>
<feature type="domain" description="Tyr recombinase" evidence="3">
    <location>
        <begin position="28"/>
        <end position="212"/>
    </location>
</feature>
<dbReference type="SUPFAM" id="SSF56349">
    <property type="entry name" value="DNA breaking-rejoining enzymes"/>
    <property type="match status" value="1"/>
</dbReference>
<dbReference type="GO" id="GO:0015074">
    <property type="term" value="P:DNA integration"/>
    <property type="evidence" value="ECO:0007669"/>
    <property type="project" value="UniProtKB-KW"/>
</dbReference>
<evidence type="ECO:0000313" key="4">
    <source>
        <dbReference type="EMBL" id="ELY22164.1"/>
    </source>
</evidence>
<protein>
    <submittedName>
        <fullName evidence="4">DNA breaking-rejoining enzyme, catalytic core</fullName>
    </submittedName>
</protein>
<dbReference type="InterPro" id="IPR013762">
    <property type="entry name" value="Integrase-like_cat_sf"/>
</dbReference>
<dbReference type="Pfam" id="PF00589">
    <property type="entry name" value="Phage_integrase"/>
    <property type="match status" value="1"/>
</dbReference>
<dbReference type="PATRIC" id="fig|1204738.3.peg.1061"/>
<dbReference type="GO" id="GO:0003677">
    <property type="term" value="F:DNA binding"/>
    <property type="evidence" value="ECO:0007669"/>
    <property type="project" value="InterPro"/>
</dbReference>
<dbReference type="PANTHER" id="PTHR30349">
    <property type="entry name" value="PHAGE INTEGRASE-RELATED"/>
    <property type="match status" value="1"/>
</dbReference>
<dbReference type="Gene3D" id="1.10.443.10">
    <property type="entry name" value="Intergrase catalytic core"/>
    <property type="match status" value="1"/>
</dbReference>
<reference evidence="4 5" key="1">
    <citation type="journal article" date="2013" name="Genome Announc.">
        <title>Draft Genome of the Marine Gammaproteobacterium Halomonas titanicae.</title>
        <authorList>
            <person name="Sanchez-Porro C."/>
            <person name="de la Haba R.R."/>
            <person name="Cruz-Hernandez N."/>
            <person name="Gonzalez J.M."/>
            <person name="Reyes-Guirao C."/>
            <person name="Navarro-Sampedro L."/>
            <person name="Carballo M."/>
            <person name="Ventosa A."/>
        </authorList>
    </citation>
    <scope>NUCLEOTIDE SEQUENCE [LARGE SCALE GENOMIC DNA]</scope>
    <source>
        <strain evidence="4 5">BH1</strain>
    </source>
</reference>
<dbReference type="GO" id="GO:0006310">
    <property type="term" value="P:DNA recombination"/>
    <property type="evidence" value="ECO:0007669"/>
    <property type="project" value="UniProtKB-KW"/>
</dbReference>
<evidence type="ECO:0000313" key="5">
    <source>
        <dbReference type="Proteomes" id="UP000011651"/>
    </source>
</evidence>
<proteinExistence type="predicted"/>
<evidence type="ECO:0000256" key="2">
    <source>
        <dbReference type="ARBA" id="ARBA00023172"/>
    </source>
</evidence>
<gene>
    <name evidence="4" type="ORF">HALTITAN_0721</name>
</gene>
<dbReference type="InterPro" id="IPR011010">
    <property type="entry name" value="DNA_brk_join_enz"/>
</dbReference>
<accession>L9UBB0</accession>
<evidence type="ECO:0000259" key="3">
    <source>
        <dbReference type="PROSITE" id="PS51898"/>
    </source>
</evidence>
<evidence type="ECO:0000256" key="1">
    <source>
        <dbReference type="ARBA" id="ARBA00022908"/>
    </source>
</evidence>
<dbReference type="InterPro" id="IPR002104">
    <property type="entry name" value="Integrase_catalytic"/>
</dbReference>
<dbReference type="Proteomes" id="UP000011651">
    <property type="component" value="Unassembled WGS sequence"/>
</dbReference>
<dbReference type="PROSITE" id="PS51898">
    <property type="entry name" value="TYR_RECOMBINASE"/>
    <property type="match status" value="1"/>
</dbReference>
<dbReference type="EMBL" id="AOPO01000002">
    <property type="protein sequence ID" value="ELY22164.1"/>
    <property type="molecule type" value="Genomic_DNA"/>
</dbReference>
<keyword evidence="1" id="KW-0229">DNA integration</keyword>